<name>A0AAP8JD61_9LACT</name>
<comment type="caution">
    <text evidence="1">The sequence shown here is derived from an EMBL/GenBank/DDBJ whole genome shotgun (WGS) entry which is preliminary data.</text>
</comment>
<dbReference type="EMBL" id="MTJS01000002">
    <property type="protein sequence ID" value="PFG88440.1"/>
    <property type="molecule type" value="Genomic_DNA"/>
</dbReference>
<dbReference type="AlphaFoldDB" id="A0AAP8JD61"/>
<accession>A0AAP8JD61</accession>
<sequence>MNIKFNFNPAELEKKIRKEATNQLKKKTFNVSCPKCSTNVSAIVGKNTCPNCGSEIDFKLNGNL</sequence>
<dbReference type="Proteomes" id="UP000225275">
    <property type="component" value="Unassembled WGS sequence"/>
</dbReference>
<reference evidence="1" key="2">
    <citation type="journal article" date="2018" name="Food Control">
        <title>Characterization of Lactococcus lactis isolates from herbs, fruits and vegetables for use as biopreservatives against Listeria monocytogenes in cheese.</title>
        <authorList>
            <person name="Ho V."/>
            <person name="Lo R."/>
            <person name="Bansal N."/>
            <person name="Turner M.S."/>
        </authorList>
    </citation>
    <scope>NUCLEOTIDE SEQUENCE</scope>
    <source>
        <strain evidence="1">537</strain>
    </source>
</reference>
<dbReference type="RefSeq" id="WP_098393220.1">
    <property type="nucleotide sequence ID" value="NZ_JAOWLS010000006.1"/>
</dbReference>
<reference evidence="1" key="1">
    <citation type="submission" date="2017-01" db="EMBL/GenBank/DDBJ databases">
        <authorList>
            <person name="Lo R."/>
        </authorList>
    </citation>
    <scope>NUCLEOTIDE SEQUENCE</scope>
    <source>
        <strain evidence="1">537</strain>
    </source>
</reference>
<evidence type="ECO:0000313" key="2">
    <source>
        <dbReference type="Proteomes" id="UP000225275"/>
    </source>
</evidence>
<organism evidence="1 2">
    <name type="scientific">Lactococcus lactis</name>
    <dbReference type="NCBI Taxonomy" id="1358"/>
    <lineage>
        <taxon>Bacteria</taxon>
        <taxon>Bacillati</taxon>
        <taxon>Bacillota</taxon>
        <taxon>Bacilli</taxon>
        <taxon>Lactobacillales</taxon>
        <taxon>Streptococcaceae</taxon>
        <taxon>Lactococcus</taxon>
    </lineage>
</organism>
<evidence type="ECO:0000313" key="1">
    <source>
        <dbReference type="EMBL" id="PFG88440.1"/>
    </source>
</evidence>
<gene>
    <name evidence="1" type="ORF">BW154_02800</name>
</gene>
<protein>
    <submittedName>
        <fullName evidence="1">Uncharacterized protein</fullName>
    </submittedName>
</protein>
<proteinExistence type="predicted"/>